<dbReference type="Pfam" id="PF06854">
    <property type="entry name" value="Phage_Gp15"/>
    <property type="match status" value="1"/>
</dbReference>
<evidence type="ECO:0000313" key="2">
    <source>
        <dbReference type="Proteomes" id="UP000460412"/>
    </source>
</evidence>
<name>A0A7X3SK85_9FIRM</name>
<dbReference type="AlphaFoldDB" id="A0A7X3SK85"/>
<comment type="caution">
    <text evidence="1">The sequence shown here is derived from an EMBL/GenBank/DDBJ whole genome shotgun (WGS) entry which is preliminary data.</text>
</comment>
<dbReference type="RefSeq" id="WP_159752379.1">
    <property type="nucleotide sequence ID" value="NZ_WUQX01000001.1"/>
</dbReference>
<keyword evidence="2" id="KW-1185">Reference proteome</keyword>
<organism evidence="1 2">
    <name type="scientific">Sporofaciens musculi</name>
    <dbReference type="NCBI Taxonomy" id="2681861"/>
    <lineage>
        <taxon>Bacteria</taxon>
        <taxon>Bacillati</taxon>
        <taxon>Bacillota</taxon>
        <taxon>Clostridia</taxon>
        <taxon>Lachnospirales</taxon>
        <taxon>Lachnospiraceae</taxon>
        <taxon>Sporofaciens</taxon>
    </lineage>
</organism>
<accession>A0A7X3SK85</accession>
<evidence type="ECO:0008006" key="3">
    <source>
        <dbReference type="Google" id="ProtNLM"/>
    </source>
</evidence>
<evidence type="ECO:0000313" key="1">
    <source>
        <dbReference type="EMBL" id="MXP77229.1"/>
    </source>
</evidence>
<dbReference type="EMBL" id="WUQX01000001">
    <property type="protein sequence ID" value="MXP77229.1"/>
    <property type="molecule type" value="Genomic_DNA"/>
</dbReference>
<dbReference type="InterPro" id="IPR009660">
    <property type="entry name" value="Phage_A500_Gp15"/>
</dbReference>
<reference evidence="1 2" key="1">
    <citation type="submission" date="2019-12" db="EMBL/GenBank/DDBJ databases">
        <title>Sporaefaciens musculi gen. nov., sp. nov., a novel bacterium isolated from the caecum of an obese mouse.</title>
        <authorList>
            <person name="Rasmussen T.S."/>
            <person name="Streidl T."/>
            <person name="Hitch T.C.A."/>
            <person name="Wortmann E."/>
            <person name="Deptula P."/>
            <person name="Hansen M."/>
            <person name="Nielsen D.S."/>
            <person name="Clavel T."/>
            <person name="Vogensen F.K."/>
        </authorList>
    </citation>
    <scope>NUCLEOTIDE SEQUENCE [LARGE SCALE GENOMIC DNA]</scope>
    <source>
        <strain evidence="1 2">WCA-9-b2</strain>
    </source>
</reference>
<sequence>MKEDFITGTLPETVIIDGREYPIRYDFRIGMQFDRVRCSGTDDINRLIRLLQMYYPEIPTNVDEAIKQMLWFYRCGDPEEDTEEEKGKRQRYQRRSSRESAFSFAQDAPYIYAAFKEQYGIDLTECEMHWWQFMALFESLNEETKMHKIMYYRKVNTSGLPKKDRAFLNEMKKLYRITDLSVTGEKMTLEARNSKWIEYVRMRQMETGMVR</sequence>
<proteinExistence type="predicted"/>
<dbReference type="Proteomes" id="UP000460412">
    <property type="component" value="Unassembled WGS sequence"/>
</dbReference>
<protein>
    <recommendedName>
        <fullName evidence="3">Bacteriophage Gp15 protein</fullName>
    </recommendedName>
</protein>
<gene>
    <name evidence="1" type="ORF">GN277_18155</name>
</gene>